<sequence>MAPTNPVMPARKEDAEVCIRLLIRYHRHKPNYYDFQPDGPPINKSKVQQEISRLKLPYCRNDSIEVPNEGRVKCECELQWTLQTSFGQRQVVNEPEKSMGGSGISTCSHRITLTCKEKGNAPRLIMKYPDNGLEGDLIEYKPAIKQEDDHEPFTSTLLRKGFSEPNIGYKRYPAPTRVWGTPTVTPSGLMKIGEHSLSQDRAPNSNGTRDRSSSFASCSHKMNNVIDVDSYVPPTSPMAVVKDAGNRQGSKVTVKREEVDDLSVLWSPHNKRTRWDEEGDPYVRASKRFRSRTPPPPWPGSKSSHPPKGPRYIAGESKQKEDHSERAFSPDQRRESTFSSRYDYHSRTEDDARSRPHGPRWPRSPPRSPYPRSESLKNVSLPEPVRNGSYAGPFIHPSRASNMIQSPTASKPAISTDQPQDKPLNAVETSEKTESTLNSADITALITTLHASKAFSSSLSSASLPTDGKTNSTNVTASEPSSTTATSFPTISNSNASLSASNLSQTPIVPIPVPPAPSHVVESKPLTAPLSAGAAPALPAQPPFEQYPYFHYGYPMYPPYPYPYGYPPPNVYSPAPPLSGLLATMIPNVPAVAPVSPMTSNSASTIMGKDNEPLIRVKEEPTDGWPSLSSSIDRPEATTTTTAQKSYGGETSSARMLDIRTELVKLRKEIRERAKREKRLVEELAELNEKYKVDFVLGEVEEVDVGKLGLVSGLDTKDGDEEDGDSDVMERPGLSATETELQTNLLILQAQLSSERSGRRKADQDRRDAEHAKREAEHAKDEAEHRRSEAERALREAELRCRDVERAKEELEHATKEAEHAHREAVDRRREAEQLRRDAEHARREAEEQRKYAEKGKRGADYTKREIEDRYREAEQTKRDVEYSKNKLEEQLAQAESARKEADRRRWAAEAIVEDIKRECREPFIVPALLDAFLNLSNLSNKTAGGPPLGAGSSNSTT</sequence>
<feature type="compositionally biased region" description="Basic and acidic residues" evidence="2">
    <location>
        <begin position="317"/>
        <end position="354"/>
    </location>
</feature>
<protein>
    <submittedName>
        <fullName evidence="3">Uncharacterized protein</fullName>
    </submittedName>
</protein>
<feature type="compositionally biased region" description="Low complexity" evidence="2">
    <location>
        <begin position="476"/>
        <end position="489"/>
    </location>
</feature>
<feature type="compositionally biased region" description="Polar residues" evidence="2">
    <location>
        <begin position="399"/>
        <end position="418"/>
    </location>
</feature>
<dbReference type="CDD" id="cd06503">
    <property type="entry name" value="ATP-synt_Fo_b"/>
    <property type="match status" value="1"/>
</dbReference>
<dbReference type="Proteomes" id="UP000518752">
    <property type="component" value="Unassembled WGS sequence"/>
</dbReference>
<evidence type="ECO:0000256" key="1">
    <source>
        <dbReference type="SAM" id="Coils"/>
    </source>
</evidence>
<feature type="region of interest" description="Disordered" evidence="2">
    <location>
        <begin position="287"/>
        <end position="436"/>
    </location>
</feature>
<feature type="compositionally biased region" description="Basic and acidic residues" evidence="2">
    <location>
        <begin position="756"/>
        <end position="791"/>
    </location>
</feature>
<comment type="caution">
    <text evidence="3">The sequence shown here is derived from an EMBL/GenBank/DDBJ whole genome shotgun (WGS) entry which is preliminary data.</text>
</comment>
<feature type="region of interest" description="Disordered" evidence="2">
    <location>
        <begin position="196"/>
        <end position="218"/>
    </location>
</feature>
<feature type="region of interest" description="Disordered" evidence="2">
    <location>
        <begin position="811"/>
        <end position="887"/>
    </location>
</feature>
<keyword evidence="4" id="KW-1185">Reference proteome</keyword>
<dbReference type="AlphaFoldDB" id="A0A8H5HWF9"/>
<dbReference type="EMBL" id="JAACJN010000015">
    <property type="protein sequence ID" value="KAF5390450.1"/>
    <property type="molecule type" value="Genomic_DNA"/>
</dbReference>
<feature type="compositionally biased region" description="Polar residues" evidence="2">
    <location>
        <begin position="627"/>
        <end position="652"/>
    </location>
</feature>
<gene>
    <name evidence="3" type="ORF">D9757_005296</name>
</gene>
<reference evidence="3 4" key="1">
    <citation type="journal article" date="2020" name="ISME J.">
        <title>Uncovering the hidden diversity of litter-decomposition mechanisms in mushroom-forming fungi.</title>
        <authorList>
            <person name="Floudas D."/>
            <person name="Bentzer J."/>
            <person name="Ahren D."/>
            <person name="Johansson T."/>
            <person name="Persson P."/>
            <person name="Tunlid A."/>
        </authorList>
    </citation>
    <scope>NUCLEOTIDE SEQUENCE [LARGE SCALE GENOMIC DNA]</scope>
    <source>
        <strain evidence="3 4">CBS 406.79</strain>
    </source>
</reference>
<feature type="region of interest" description="Disordered" evidence="2">
    <location>
        <begin position="750"/>
        <end position="791"/>
    </location>
</feature>
<evidence type="ECO:0000256" key="2">
    <source>
        <dbReference type="SAM" id="MobiDB-lite"/>
    </source>
</evidence>
<feature type="coiled-coil region" evidence="1">
    <location>
        <begin position="667"/>
        <end position="694"/>
    </location>
</feature>
<feature type="compositionally biased region" description="Acidic residues" evidence="2">
    <location>
        <begin position="718"/>
        <end position="727"/>
    </location>
</feature>
<name>A0A8H5HWF9_9AGAR</name>
<evidence type="ECO:0000313" key="3">
    <source>
        <dbReference type="EMBL" id="KAF5390450.1"/>
    </source>
</evidence>
<proteinExistence type="predicted"/>
<feature type="region of interest" description="Disordered" evidence="2">
    <location>
        <begin position="620"/>
        <end position="652"/>
    </location>
</feature>
<organism evidence="3 4">
    <name type="scientific">Collybiopsis confluens</name>
    <dbReference type="NCBI Taxonomy" id="2823264"/>
    <lineage>
        <taxon>Eukaryota</taxon>
        <taxon>Fungi</taxon>
        <taxon>Dikarya</taxon>
        <taxon>Basidiomycota</taxon>
        <taxon>Agaricomycotina</taxon>
        <taxon>Agaricomycetes</taxon>
        <taxon>Agaricomycetidae</taxon>
        <taxon>Agaricales</taxon>
        <taxon>Marasmiineae</taxon>
        <taxon>Omphalotaceae</taxon>
        <taxon>Collybiopsis</taxon>
    </lineage>
</organism>
<feature type="compositionally biased region" description="Polar residues" evidence="2">
    <location>
        <begin position="199"/>
        <end position="218"/>
    </location>
</feature>
<accession>A0A8H5HWF9</accession>
<keyword evidence="1" id="KW-0175">Coiled coil</keyword>
<dbReference type="OrthoDB" id="3069168at2759"/>
<evidence type="ECO:0000313" key="4">
    <source>
        <dbReference type="Proteomes" id="UP000518752"/>
    </source>
</evidence>
<feature type="region of interest" description="Disordered" evidence="2">
    <location>
        <begin position="458"/>
        <end position="489"/>
    </location>
</feature>
<feature type="region of interest" description="Disordered" evidence="2">
    <location>
        <begin position="712"/>
        <end position="731"/>
    </location>
</feature>